<proteinExistence type="inferred from homology"/>
<dbReference type="InterPro" id="IPR036568">
    <property type="entry name" value="GGCT-like_sf"/>
</dbReference>
<dbReference type="CDD" id="cd06661">
    <property type="entry name" value="GGCT_like"/>
    <property type="match status" value="1"/>
</dbReference>
<accession>A0A8H4PCH2</accession>
<comment type="similarity">
    <text evidence="1">Belongs to the gamma-glutamylcyclotransferase family.</text>
</comment>
<evidence type="ECO:0000256" key="1">
    <source>
        <dbReference type="ARBA" id="ARBA00008861"/>
    </source>
</evidence>
<evidence type="ECO:0000256" key="2">
    <source>
        <dbReference type="ARBA" id="ARBA00022679"/>
    </source>
</evidence>
<evidence type="ECO:0000256" key="3">
    <source>
        <dbReference type="ARBA" id="ARBA00030602"/>
    </source>
</evidence>
<evidence type="ECO:0000313" key="5">
    <source>
        <dbReference type="EMBL" id="KAF4455687.1"/>
    </source>
</evidence>
<keyword evidence="2" id="KW-0808">Transferase</keyword>
<dbReference type="InterPro" id="IPR009288">
    <property type="entry name" value="AIG2-like_dom"/>
</dbReference>
<organism evidence="5 6">
    <name type="scientific">Fusarium albosuccineum</name>
    <dbReference type="NCBI Taxonomy" id="1237068"/>
    <lineage>
        <taxon>Eukaryota</taxon>
        <taxon>Fungi</taxon>
        <taxon>Dikarya</taxon>
        <taxon>Ascomycota</taxon>
        <taxon>Pezizomycotina</taxon>
        <taxon>Sordariomycetes</taxon>
        <taxon>Hypocreomycetidae</taxon>
        <taxon>Hypocreales</taxon>
        <taxon>Nectriaceae</taxon>
        <taxon>Fusarium</taxon>
        <taxon>Fusarium decemcellulare species complex</taxon>
    </lineage>
</organism>
<dbReference type="PANTHER" id="PTHR31544">
    <property type="entry name" value="AIG2-LIKE PROTEIN D"/>
    <property type="match status" value="1"/>
</dbReference>
<name>A0A8H4PCH2_9HYPO</name>
<dbReference type="Gene3D" id="3.10.490.10">
    <property type="entry name" value="Gamma-glutamyl cyclotransferase-like"/>
    <property type="match status" value="1"/>
</dbReference>
<dbReference type="OrthoDB" id="3262926at2759"/>
<dbReference type="Proteomes" id="UP000554235">
    <property type="component" value="Unassembled WGS sequence"/>
</dbReference>
<evidence type="ECO:0000313" key="6">
    <source>
        <dbReference type="Proteomes" id="UP000554235"/>
    </source>
</evidence>
<protein>
    <recommendedName>
        <fullName evidence="3">Putative gamma-glutamylcyclotransferase</fullName>
    </recommendedName>
</protein>
<dbReference type="Pfam" id="PF06094">
    <property type="entry name" value="GGACT"/>
    <property type="match status" value="1"/>
</dbReference>
<reference evidence="5 6" key="1">
    <citation type="submission" date="2020-01" db="EMBL/GenBank/DDBJ databases">
        <title>Identification and distribution of gene clusters putatively required for synthesis of sphingolipid metabolism inhibitors in phylogenetically diverse species of the filamentous fungus Fusarium.</title>
        <authorList>
            <person name="Kim H.-S."/>
            <person name="Busman M."/>
            <person name="Brown D.W."/>
            <person name="Divon H."/>
            <person name="Uhlig S."/>
            <person name="Proctor R.H."/>
        </authorList>
    </citation>
    <scope>NUCLEOTIDE SEQUENCE [LARGE SCALE GENOMIC DNA]</scope>
    <source>
        <strain evidence="5 6">NRRL 20459</strain>
    </source>
</reference>
<dbReference type="InterPro" id="IPR013024">
    <property type="entry name" value="GGCT-like"/>
</dbReference>
<feature type="domain" description="Gamma-glutamylcyclotransferase AIG2-like" evidence="4">
    <location>
        <begin position="229"/>
        <end position="324"/>
    </location>
</feature>
<sequence>MNLLDELEAMAQTVSLSTSDEIHDATVHTWQTLFGYSRSEAIARIRQYRQYHQRPHDVVISDSHWEMVRQQKESEGFDREAYEYSCGMTNRRESHEAKPTDRQLRKLQSSSFLVKLEGPLSSIAAVAEATNITRLSEQDIIEAIDTSGQPSFFCQINGIDKLAIEEFLSNSVTHSGVRPTFIRDSRAKKDLPVGSVYPTLGIDSTMPQHRLRSDTDVPRPAQNGYPVWYFFYGTLAESGVLSKLLDIQPTYVNAWIVGGVMKNWGKYNALVDDPDGTNKLHGKAFLVENKDQEDTLRVYETDAYEVVRCCIEMEAGESVNGLTFRFIEDAMN</sequence>
<comment type="caution">
    <text evidence="5">The sequence shown here is derived from an EMBL/GenBank/DDBJ whole genome shotgun (WGS) entry which is preliminary data.</text>
</comment>
<evidence type="ECO:0000259" key="4">
    <source>
        <dbReference type="Pfam" id="PF06094"/>
    </source>
</evidence>
<keyword evidence="6" id="KW-1185">Reference proteome</keyword>
<gene>
    <name evidence="5" type="ORF">FALBO_15568</name>
</gene>
<dbReference type="GO" id="GO:0016740">
    <property type="term" value="F:transferase activity"/>
    <property type="evidence" value="ECO:0007669"/>
    <property type="project" value="UniProtKB-KW"/>
</dbReference>
<dbReference type="EMBL" id="JAADYS010002728">
    <property type="protein sequence ID" value="KAF4455687.1"/>
    <property type="molecule type" value="Genomic_DNA"/>
</dbReference>
<dbReference type="PANTHER" id="PTHR31544:SF4">
    <property type="entry name" value="GAMMA-GLUTAMYLCYCLOTRANSFERASE-RELATED"/>
    <property type="match status" value="1"/>
</dbReference>
<dbReference type="SUPFAM" id="SSF110857">
    <property type="entry name" value="Gamma-glutamyl cyclotransferase-like"/>
    <property type="match status" value="1"/>
</dbReference>
<dbReference type="AlphaFoldDB" id="A0A8H4PCH2"/>
<dbReference type="InterPro" id="IPR045038">
    <property type="entry name" value="AIG2-like"/>
</dbReference>